<gene>
    <name evidence="5" type="ORF">BpHYR1_035187</name>
</gene>
<dbReference type="STRING" id="10195.A0A3M7T921"/>
<keyword evidence="3" id="KW-0175">Coiled coil</keyword>
<dbReference type="InterPro" id="IPR043197">
    <property type="entry name" value="Plakin"/>
</dbReference>
<proteinExistence type="predicted"/>
<dbReference type="Gene3D" id="2.30.30.40">
    <property type="entry name" value="SH3 Domains"/>
    <property type="match status" value="1"/>
</dbReference>
<reference evidence="5 6" key="1">
    <citation type="journal article" date="2018" name="Sci. Rep.">
        <title>Genomic signatures of local adaptation to the degree of environmental predictability in rotifers.</title>
        <authorList>
            <person name="Franch-Gras L."/>
            <person name="Hahn C."/>
            <person name="Garcia-Roger E.M."/>
            <person name="Carmona M.J."/>
            <person name="Serra M."/>
            <person name="Gomez A."/>
        </authorList>
    </citation>
    <scope>NUCLEOTIDE SEQUENCE [LARGE SCALE GENOMIC DNA]</scope>
    <source>
        <strain evidence="5">HYR1</strain>
    </source>
</reference>
<keyword evidence="2" id="KW-0677">Repeat</keyword>
<dbReference type="Gene3D" id="1.20.58.60">
    <property type="match status" value="1"/>
</dbReference>
<keyword evidence="1" id="KW-0597">Phosphoprotein</keyword>
<organism evidence="5 6">
    <name type="scientific">Brachionus plicatilis</name>
    <name type="common">Marine rotifer</name>
    <name type="synonym">Brachionus muelleri</name>
    <dbReference type="NCBI Taxonomy" id="10195"/>
    <lineage>
        <taxon>Eukaryota</taxon>
        <taxon>Metazoa</taxon>
        <taxon>Spiralia</taxon>
        <taxon>Gnathifera</taxon>
        <taxon>Rotifera</taxon>
        <taxon>Eurotatoria</taxon>
        <taxon>Monogononta</taxon>
        <taxon>Pseudotrocha</taxon>
        <taxon>Ploima</taxon>
        <taxon>Brachionidae</taxon>
        <taxon>Brachionus</taxon>
    </lineage>
</organism>
<comment type="caution">
    <text evidence="5">The sequence shown here is derived from an EMBL/GenBank/DDBJ whole genome shotgun (WGS) entry which is preliminary data.</text>
</comment>
<dbReference type="GO" id="GO:0045104">
    <property type="term" value="P:intermediate filament cytoskeleton organization"/>
    <property type="evidence" value="ECO:0007669"/>
    <property type="project" value="InterPro"/>
</dbReference>
<dbReference type="Proteomes" id="UP000276133">
    <property type="component" value="Unassembled WGS sequence"/>
</dbReference>
<dbReference type="OrthoDB" id="18740at2759"/>
<evidence type="ECO:0000256" key="2">
    <source>
        <dbReference type="ARBA" id="ARBA00022737"/>
    </source>
</evidence>
<dbReference type="PANTHER" id="PTHR23169">
    <property type="entry name" value="ENVOPLAKIN"/>
    <property type="match status" value="1"/>
</dbReference>
<name>A0A3M7T921_BRAPC</name>
<feature type="non-terminal residue" evidence="5">
    <location>
        <position position="304"/>
    </location>
</feature>
<accession>A0A3M7T921</accession>
<feature type="coiled-coil region" evidence="3">
    <location>
        <begin position="43"/>
        <end position="70"/>
    </location>
</feature>
<evidence type="ECO:0000256" key="1">
    <source>
        <dbReference type="ARBA" id="ARBA00022553"/>
    </source>
</evidence>
<dbReference type="InterPro" id="IPR041615">
    <property type="entry name" value="Desmoplakin_SH3"/>
</dbReference>
<dbReference type="AlphaFoldDB" id="A0A3M7T921"/>
<sequence>MLNEQHPAASHVKTYTDTLVEHFNWVNELSYLLSIHLNQLIDHENFKSEHKKLCDRVEELRSQLTDLISKSNHKNHEDSINKLDKMSMEIVSLNTKFDCWSNKSKTLTPFQLRRQKLNPPHNKCKFLVNYRRSQINLNKNEECTVEDNSQKIKWKIRKAGSDQSIFVPSVCLAIPPPDEESLDLIQQLKIRIESLDKQILSYRLQFKKDRLFNVMNKIKICDFDEYEERKKSADANTNFDLILNSVKYEIEELVNQSTELNGKNGKNQHFIEFSNSDAKLLIDSYDACSKKLNEFNEKSAEKNQ</sequence>
<keyword evidence="6" id="KW-1185">Reference proteome</keyword>
<dbReference type="Pfam" id="PF17902">
    <property type="entry name" value="SH3_10"/>
    <property type="match status" value="1"/>
</dbReference>
<feature type="domain" description="Desmoplakin SH3" evidence="4">
    <location>
        <begin position="109"/>
        <end position="175"/>
    </location>
</feature>
<evidence type="ECO:0000313" key="6">
    <source>
        <dbReference type="Proteomes" id="UP000276133"/>
    </source>
</evidence>
<protein>
    <submittedName>
        <fullName evidence="5">Dystonin isoform X35</fullName>
    </submittedName>
</protein>
<dbReference type="SUPFAM" id="SSF46966">
    <property type="entry name" value="Spectrin repeat"/>
    <property type="match status" value="1"/>
</dbReference>
<dbReference type="EMBL" id="REGN01000082">
    <property type="protein sequence ID" value="RNA44594.1"/>
    <property type="molecule type" value="Genomic_DNA"/>
</dbReference>
<evidence type="ECO:0000259" key="4">
    <source>
        <dbReference type="Pfam" id="PF17902"/>
    </source>
</evidence>
<evidence type="ECO:0000256" key="3">
    <source>
        <dbReference type="SAM" id="Coils"/>
    </source>
</evidence>
<evidence type="ECO:0000313" key="5">
    <source>
        <dbReference type="EMBL" id="RNA44594.1"/>
    </source>
</evidence>